<dbReference type="InterPro" id="IPR043502">
    <property type="entry name" value="DNA/RNA_pol_sf"/>
</dbReference>
<dbReference type="EMBL" id="UZAL01044774">
    <property type="protein sequence ID" value="VDP82820.1"/>
    <property type="molecule type" value="Genomic_DNA"/>
</dbReference>
<dbReference type="PANTHER" id="PTHR11076">
    <property type="entry name" value="DNA REPAIR POLYMERASE UMUC / TRANSFERASE FAMILY MEMBER"/>
    <property type="match status" value="1"/>
</dbReference>
<dbReference type="PANTHER" id="PTHR11076:SF33">
    <property type="entry name" value="DNA POLYMERASE KAPPA"/>
    <property type="match status" value="1"/>
</dbReference>
<reference evidence="1 2" key="1">
    <citation type="submission" date="2018-11" db="EMBL/GenBank/DDBJ databases">
        <authorList>
            <consortium name="Pathogen Informatics"/>
        </authorList>
    </citation>
    <scope>NUCLEOTIDE SEQUENCE [LARGE SCALE GENOMIC DNA]</scope>
    <source>
        <strain>Denwood</strain>
        <strain evidence="2">Zambia</strain>
    </source>
</reference>
<dbReference type="InterPro" id="IPR001126">
    <property type="entry name" value="UmuC"/>
</dbReference>
<dbReference type="STRING" id="31246.A0A183Q1T2"/>
<dbReference type="GO" id="GO:0005634">
    <property type="term" value="C:nucleus"/>
    <property type="evidence" value="ECO:0007669"/>
    <property type="project" value="TreeGrafter"/>
</dbReference>
<dbReference type="GO" id="GO:0003887">
    <property type="term" value="F:DNA-directed DNA polymerase activity"/>
    <property type="evidence" value="ECO:0007669"/>
    <property type="project" value="TreeGrafter"/>
</dbReference>
<dbReference type="Gene3D" id="1.10.150.810">
    <property type="match status" value="1"/>
</dbReference>
<dbReference type="FunFam" id="1.10.150.810:FF:000003">
    <property type="entry name" value="DNA polymerase kappa subunit"/>
    <property type="match status" value="1"/>
</dbReference>
<dbReference type="Proteomes" id="UP000269396">
    <property type="component" value="Unassembled WGS sequence"/>
</dbReference>
<dbReference type="GO" id="GO:0042276">
    <property type="term" value="P:error-prone translesion synthesis"/>
    <property type="evidence" value="ECO:0007669"/>
    <property type="project" value="TreeGrafter"/>
</dbReference>
<dbReference type="GO" id="GO:0006281">
    <property type="term" value="P:DNA repair"/>
    <property type="evidence" value="ECO:0007669"/>
    <property type="project" value="InterPro"/>
</dbReference>
<protein>
    <submittedName>
        <fullName evidence="1">Uncharacterized protein</fullName>
    </submittedName>
</protein>
<evidence type="ECO:0000313" key="2">
    <source>
        <dbReference type="Proteomes" id="UP000269396"/>
    </source>
</evidence>
<dbReference type="PROSITE" id="PS50173">
    <property type="entry name" value="UMUC"/>
    <property type="match status" value="1"/>
</dbReference>
<name>A0A183Q1T2_9TREM</name>
<dbReference type="Pfam" id="PF00817">
    <property type="entry name" value="IMS"/>
    <property type="match status" value="1"/>
</dbReference>
<sequence>MSGDLEGCCRYSTSKAGMEGLDKATIMNIILENSKGSKFYENELRREKALRQQTEQKLKVIKSLTPAMLKSGELEADHILKDLGQKRRFSRIIVHVDMDAFYAAVEIRDQPELRHHPVAVGSNSMLVRFRKDYLSYTVW</sequence>
<evidence type="ECO:0000313" key="1">
    <source>
        <dbReference type="EMBL" id="VDP82820.1"/>
    </source>
</evidence>
<dbReference type="AlphaFoldDB" id="A0A183Q1T2"/>
<organism evidence="1 2">
    <name type="scientific">Schistosoma mattheei</name>
    <dbReference type="NCBI Taxonomy" id="31246"/>
    <lineage>
        <taxon>Eukaryota</taxon>
        <taxon>Metazoa</taxon>
        <taxon>Spiralia</taxon>
        <taxon>Lophotrochozoa</taxon>
        <taxon>Platyhelminthes</taxon>
        <taxon>Trematoda</taxon>
        <taxon>Digenea</taxon>
        <taxon>Strigeidida</taxon>
        <taxon>Schistosomatoidea</taxon>
        <taxon>Schistosomatidae</taxon>
        <taxon>Schistosoma</taxon>
    </lineage>
</organism>
<gene>
    <name evidence="1" type="ORF">SMTD_LOCUS20568</name>
</gene>
<dbReference type="InterPro" id="IPR050116">
    <property type="entry name" value="DNA_polymerase-Y"/>
</dbReference>
<proteinExistence type="predicted"/>
<accession>A0A183Q1T2</accession>
<dbReference type="SUPFAM" id="SSF56672">
    <property type="entry name" value="DNA/RNA polymerases"/>
    <property type="match status" value="1"/>
</dbReference>
<keyword evidence="2" id="KW-1185">Reference proteome</keyword>